<name>A0A1I0REV2_9FIRM</name>
<reference evidence="1 2" key="1">
    <citation type="submission" date="2016-10" db="EMBL/GenBank/DDBJ databases">
        <authorList>
            <person name="de Groot N.N."/>
        </authorList>
    </citation>
    <scope>NUCLEOTIDE SEQUENCE [LARGE SCALE GENOMIC DNA]</scope>
    <source>
        <strain evidence="1 2">DSM 9179</strain>
    </source>
</reference>
<dbReference type="PANTHER" id="PTHR36930">
    <property type="entry name" value="METAL-SULFUR CLUSTER BIOSYNTHESIS PROTEINS YUAD-RELATED"/>
    <property type="match status" value="1"/>
</dbReference>
<organism evidence="1 2">
    <name type="scientific">[Clostridium] fimetarium</name>
    <dbReference type="NCBI Taxonomy" id="99656"/>
    <lineage>
        <taxon>Bacteria</taxon>
        <taxon>Bacillati</taxon>
        <taxon>Bacillota</taxon>
        <taxon>Clostridia</taxon>
        <taxon>Lachnospirales</taxon>
        <taxon>Lachnospiraceae</taxon>
    </lineage>
</organism>
<dbReference type="PANTHER" id="PTHR36930:SF1">
    <property type="entry name" value="MOSC DOMAIN-CONTAINING PROTEIN"/>
    <property type="match status" value="1"/>
</dbReference>
<dbReference type="InterPro" id="IPR052716">
    <property type="entry name" value="MOSC_domain"/>
</dbReference>
<dbReference type="SUPFAM" id="SSF50800">
    <property type="entry name" value="PK beta-barrel domain-like"/>
    <property type="match status" value="1"/>
</dbReference>
<evidence type="ECO:0008006" key="3">
    <source>
        <dbReference type="Google" id="ProtNLM"/>
    </source>
</evidence>
<evidence type="ECO:0000313" key="2">
    <source>
        <dbReference type="Proteomes" id="UP000199701"/>
    </source>
</evidence>
<accession>A0A1I0REV2</accession>
<dbReference type="AlphaFoldDB" id="A0A1I0REV2"/>
<dbReference type="Proteomes" id="UP000199701">
    <property type="component" value="Unassembled WGS sequence"/>
</dbReference>
<evidence type="ECO:0000313" key="1">
    <source>
        <dbReference type="EMBL" id="SEW39428.1"/>
    </source>
</evidence>
<dbReference type="STRING" id="99656.SAMN05421659_1154"/>
<sequence length="150" mass="16800">MHLGSGYIEMLHLQRKKELPFENVQSLELVAGKGIVGDCHCLGGEKQVALIMQEAKNWIVGQESEGLCFSRYHENIVTQGLDYSLLKEGNILKTNHTSIEISSISKRCFSECKLAQKNQICQLKTSSKFAKVIISGNIQLGDRIYIDDNN</sequence>
<gene>
    <name evidence="1" type="ORF">SAMN05421659_1154</name>
</gene>
<keyword evidence="2" id="KW-1185">Reference proteome</keyword>
<protein>
    <recommendedName>
        <fullName evidence="3">MOSC domain-containing protein</fullName>
    </recommendedName>
</protein>
<dbReference type="EMBL" id="FOJI01000015">
    <property type="protein sequence ID" value="SEW39428.1"/>
    <property type="molecule type" value="Genomic_DNA"/>
</dbReference>
<dbReference type="RefSeq" id="WP_092456050.1">
    <property type="nucleotide sequence ID" value="NZ_FOJI01000015.1"/>
</dbReference>
<dbReference type="Gene3D" id="2.40.33.20">
    <property type="entry name" value="PK beta-barrel domain-like"/>
    <property type="match status" value="1"/>
</dbReference>
<dbReference type="OrthoDB" id="9804286at2"/>
<proteinExistence type="predicted"/>
<dbReference type="InterPro" id="IPR011037">
    <property type="entry name" value="Pyrv_Knase-like_insert_dom_sf"/>
</dbReference>